<feature type="compositionally biased region" description="Polar residues" evidence="6">
    <location>
        <begin position="531"/>
        <end position="540"/>
    </location>
</feature>
<feature type="compositionally biased region" description="Polar residues" evidence="6">
    <location>
        <begin position="332"/>
        <end position="362"/>
    </location>
</feature>
<dbReference type="GO" id="GO:0032869">
    <property type="term" value="P:cellular response to insulin stimulus"/>
    <property type="evidence" value="ECO:0007669"/>
    <property type="project" value="TreeGrafter"/>
</dbReference>
<dbReference type="SMART" id="SM00775">
    <property type="entry name" value="LNS2"/>
    <property type="match status" value="1"/>
</dbReference>
<feature type="region of interest" description="Disordered" evidence="6">
    <location>
        <begin position="269"/>
        <end position="388"/>
    </location>
</feature>
<organism evidence="8 9">
    <name type="scientific">Cryptotermes secundus</name>
    <dbReference type="NCBI Taxonomy" id="105785"/>
    <lineage>
        <taxon>Eukaryota</taxon>
        <taxon>Metazoa</taxon>
        <taxon>Ecdysozoa</taxon>
        <taxon>Arthropoda</taxon>
        <taxon>Hexapoda</taxon>
        <taxon>Insecta</taxon>
        <taxon>Pterygota</taxon>
        <taxon>Neoptera</taxon>
        <taxon>Polyneoptera</taxon>
        <taxon>Dictyoptera</taxon>
        <taxon>Blattodea</taxon>
        <taxon>Blattoidea</taxon>
        <taxon>Termitoidae</taxon>
        <taxon>Kalotermitidae</taxon>
        <taxon>Cryptotermitinae</taxon>
        <taxon>Cryptotermes</taxon>
    </lineage>
</organism>
<dbReference type="InterPro" id="IPR013209">
    <property type="entry name" value="LNS2"/>
</dbReference>
<dbReference type="AlphaFoldDB" id="A0A2J7QFB0"/>
<feature type="region of interest" description="Disordered" evidence="6">
    <location>
        <begin position="464"/>
        <end position="565"/>
    </location>
</feature>
<dbReference type="InParanoid" id="A0A2J7QFB0"/>
<comment type="catalytic activity">
    <reaction evidence="1">
        <text>a 1,2-diacyl-sn-glycero-3-phosphate + H2O = a 1,2-diacyl-sn-glycerol + phosphate</text>
        <dbReference type="Rhea" id="RHEA:27429"/>
        <dbReference type="ChEBI" id="CHEBI:15377"/>
        <dbReference type="ChEBI" id="CHEBI:17815"/>
        <dbReference type="ChEBI" id="CHEBI:43474"/>
        <dbReference type="ChEBI" id="CHEBI:58608"/>
        <dbReference type="EC" id="3.1.3.4"/>
    </reaction>
    <physiologicalReaction direction="left-to-right" evidence="1">
        <dbReference type="Rhea" id="RHEA:27430"/>
    </physiologicalReaction>
</comment>
<dbReference type="EMBL" id="NEVH01015301">
    <property type="protein sequence ID" value="PNF27254.1"/>
    <property type="molecule type" value="Genomic_DNA"/>
</dbReference>
<dbReference type="PANTHER" id="PTHR12181:SF12">
    <property type="entry name" value="PHOSPHATIDATE PHOSPHATASE"/>
    <property type="match status" value="1"/>
</dbReference>
<feature type="compositionally biased region" description="Polar residues" evidence="6">
    <location>
        <begin position="647"/>
        <end position="657"/>
    </location>
</feature>
<dbReference type="GO" id="GO:0008195">
    <property type="term" value="F:phosphatidate phosphatase activity"/>
    <property type="evidence" value="ECO:0007669"/>
    <property type="project" value="UniProtKB-EC"/>
</dbReference>
<feature type="compositionally biased region" description="Polar residues" evidence="6">
    <location>
        <begin position="167"/>
        <end position="181"/>
    </location>
</feature>
<evidence type="ECO:0000256" key="5">
    <source>
        <dbReference type="ARBA" id="ARBA00022801"/>
    </source>
</evidence>
<dbReference type="GO" id="GO:0003713">
    <property type="term" value="F:transcription coactivator activity"/>
    <property type="evidence" value="ECO:0007669"/>
    <property type="project" value="TreeGrafter"/>
</dbReference>
<dbReference type="Pfam" id="PF04571">
    <property type="entry name" value="Lipin_N"/>
    <property type="match status" value="1"/>
</dbReference>
<proteinExistence type="inferred from homology"/>
<evidence type="ECO:0000256" key="6">
    <source>
        <dbReference type="SAM" id="MobiDB-lite"/>
    </source>
</evidence>
<dbReference type="PANTHER" id="PTHR12181">
    <property type="entry name" value="LIPIN"/>
    <property type="match status" value="1"/>
</dbReference>
<keyword evidence="9" id="KW-1185">Reference proteome</keyword>
<evidence type="ECO:0000313" key="9">
    <source>
        <dbReference type="Proteomes" id="UP000235965"/>
    </source>
</evidence>
<comment type="cofactor">
    <cofactor evidence="2">
        <name>Mg(2+)</name>
        <dbReference type="ChEBI" id="CHEBI:18420"/>
    </cofactor>
</comment>
<comment type="caution">
    <text evidence="8">The sequence shown here is derived from an EMBL/GenBank/DDBJ whole genome shotgun (WGS) entry which is preliminary data.</text>
</comment>
<dbReference type="OrthoDB" id="4567at2759"/>
<dbReference type="Pfam" id="PF16876">
    <property type="entry name" value="Lipin_mid"/>
    <property type="match status" value="1"/>
</dbReference>
<evidence type="ECO:0000313" key="8">
    <source>
        <dbReference type="EMBL" id="PNF27254.1"/>
    </source>
</evidence>
<dbReference type="GO" id="GO:0009062">
    <property type="term" value="P:fatty acid catabolic process"/>
    <property type="evidence" value="ECO:0007669"/>
    <property type="project" value="TreeGrafter"/>
</dbReference>
<feature type="compositionally biased region" description="Polar residues" evidence="6">
    <location>
        <begin position="375"/>
        <end position="388"/>
    </location>
</feature>
<dbReference type="InterPro" id="IPR007651">
    <property type="entry name" value="Lipin_N"/>
</dbReference>
<dbReference type="Proteomes" id="UP000235965">
    <property type="component" value="Unassembled WGS sequence"/>
</dbReference>
<dbReference type="Pfam" id="PF08235">
    <property type="entry name" value="LNS2"/>
    <property type="match status" value="1"/>
</dbReference>
<dbReference type="GO" id="GO:0005634">
    <property type="term" value="C:nucleus"/>
    <property type="evidence" value="ECO:0007669"/>
    <property type="project" value="TreeGrafter"/>
</dbReference>
<dbReference type="FunCoup" id="A0A2J7QFB0">
    <property type="interactions" value="864"/>
</dbReference>
<dbReference type="InterPro" id="IPR036412">
    <property type="entry name" value="HAD-like_sf"/>
</dbReference>
<feature type="compositionally biased region" description="Basic residues" evidence="6">
    <location>
        <begin position="310"/>
        <end position="326"/>
    </location>
</feature>
<keyword evidence="5" id="KW-0378">Hydrolase</keyword>
<accession>A0A2J7QFB0</accession>
<dbReference type="GO" id="GO:0045944">
    <property type="term" value="P:positive regulation of transcription by RNA polymerase II"/>
    <property type="evidence" value="ECO:0007669"/>
    <property type="project" value="TreeGrafter"/>
</dbReference>
<reference evidence="8 9" key="1">
    <citation type="submission" date="2017-12" db="EMBL/GenBank/DDBJ databases">
        <title>Hemimetabolous genomes reveal molecular basis of termite eusociality.</title>
        <authorList>
            <person name="Harrison M.C."/>
            <person name="Jongepier E."/>
            <person name="Robertson H.M."/>
            <person name="Arning N."/>
            <person name="Bitard-Feildel T."/>
            <person name="Chao H."/>
            <person name="Childers C.P."/>
            <person name="Dinh H."/>
            <person name="Doddapaneni H."/>
            <person name="Dugan S."/>
            <person name="Gowin J."/>
            <person name="Greiner C."/>
            <person name="Han Y."/>
            <person name="Hu H."/>
            <person name="Hughes D.S.T."/>
            <person name="Huylmans A.-K."/>
            <person name="Kemena C."/>
            <person name="Kremer L.P.M."/>
            <person name="Lee S.L."/>
            <person name="Lopez-Ezquerra A."/>
            <person name="Mallet L."/>
            <person name="Monroy-Kuhn J.M."/>
            <person name="Moser A."/>
            <person name="Murali S.C."/>
            <person name="Muzny D.M."/>
            <person name="Otani S."/>
            <person name="Piulachs M.-D."/>
            <person name="Poelchau M."/>
            <person name="Qu J."/>
            <person name="Schaub F."/>
            <person name="Wada-Katsumata A."/>
            <person name="Worley K.C."/>
            <person name="Xie Q."/>
            <person name="Ylla G."/>
            <person name="Poulsen M."/>
            <person name="Gibbs R.A."/>
            <person name="Schal C."/>
            <person name="Richards S."/>
            <person name="Belles X."/>
            <person name="Korb J."/>
            <person name="Bornberg-Bauer E."/>
        </authorList>
    </citation>
    <scope>NUCLEOTIDE SEQUENCE [LARGE SCALE GENOMIC DNA]</scope>
    <source>
        <tissue evidence="8">Whole body</tissue>
    </source>
</reference>
<dbReference type="InterPro" id="IPR031315">
    <property type="entry name" value="LNS2/PITP"/>
</dbReference>
<feature type="region of interest" description="Disordered" evidence="6">
    <location>
        <begin position="905"/>
        <end position="941"/>
    </location>
</feature>
<comment type="similarity">
    <text evidence="3">Belongs to the lipin family.</text>
</comment>
<dbReference type="SUPFAM" id="SSF56784">
    <property type="entry name" value="HAD-like"/>
    <property type="match status" value="1"/>
</dbReference>
<feature type="domain" description="LNS2/PITP" evidence="7">
    <location>
        <begin position="1006"/>
        <end position="1162"/>
    </location>
</feature>
<gene>
    <name evidence="8" type="ORF">B7P43_G05319</name>
</gene>
<feature type="compositionally biased region" description="Basic and acidic residues" evidence="6">
    <location>
        <begin position="905"/>
        <end position="920"/>
    </location>
</feature>
<dbReference type="STRING" id="105785.A0A2J7QFB0"/>
<feature type="compositionally biased region" description="Polar residues" evidence="6">
    <location>
        <begin position="269"/>
        <end position="283"/>
    </location>
</feature>
<dbReference type="InterPro" id="IPR031703">
    <property type="entry name" value="Lipin_mid"/>
</dbReference>
<evidence type="ECO:0000256" key="3">
    <source>
        <dbReference type="ARBA" id="ARBA00005476"/>
    </source>
</evidence>
<evidence type="ECO:0000256" key="1">
    <source>
        <dbReference type="ARBA" id="ARBA00001180"/>
    </source>
</evidence>
<name>A0A2J7QFB0_9NEOP</name>
<dbReference type="EC" id="3.1.3.4" evidence="4"/>
<evidence type="ECO:0000256" key="2">
    <source>
        <dbReference type="ARBA" id="ARBA00001946"/>
    </source>
</evidence>
<protein>
    <recommendedName>
        <fullName evidence="4">phosphatidate phosphatase</fullName>
        <ecNumber evidence="4">3.1.3.4</ecNumber>
    </recommendedName>
</protein>
<dbReference type="GO" id="GO:0019432">
    <property type="term" value="P:triglyceride biosynthetic process"/>
    <property type="evidence" value="ECO:0007669"/>
    <property type="project" value="TreeGrafter"/>
</dbReference>
<evidence type="ECO:0000259" key="7">
    <source>
        <dbReference type="SMART" id="SM00775"/>
    </source>
</evidence>
<feature type="region of interest" description="Disordered" evidence="6">
    <location>
        <begin position="161"/>
        <end position="187"/>
    </location>
</feature>
<feature type="region of interest" description="Disordered" evidence="6">
    <location>
        <begin position="629"/>
        <end position="677"/>
    </location>
</feature>
<dbReference type="InterPro" id="IPR026058">
    <property type="entry name" value="LIPIN"/>
</dbReference>
<evidence type="ECO:0000256" key="4">
    <source>
        <dbReference type="ARBA" id="ARBA00012638"/>
    </source>
</evidence>
<sequence length="1235" mass="135987">MYGMNYIGKVISNFRDFYNEINAATLTGAIDVVVVEQPDGSFRCSPFHVRFGKLGVLRSREKVVDIEINGEALNIHMKLGDSGEAFFVEEVTPSELGDDEIIPPHLACSPIPDDDFLPHFHGREGTDIEIHDNTCRNADLDGKNVDIACSGEQNRFEEVQGEDSVAGQLSQDSSQVKNQVPDQDGSAESFVTKDNIESQKPVIVTAGTSVPKTFCAETVSNDGDKSEKLRLISVVAADFRPISLIVEDDVPSIRNDEGLLVEDVLDGQSATEDSSSYQEQVSSHGVLGRDSGKDISAASNEDLLKPNAGGKRKRRRKSLMKKKGAAQRKNGAGSSNQIEQFDINDTNGLAKTSSEMQQGVTDDSSDQGVFPIEDLNSQTENGSSSQEQPCSHCRFVIISDPEGPVCTSTVDCESCSKTPLAVTFGTSVVASTVLGDETSVPLDTDCELARIQHASTEIDFHFFSDTEATPGCGPHDSRPSSPVQSDTEFEINRQSKAVGPTEEEEAGKSALHGQSWRWGELPSPPPRPLLTSQGSRTSLSKMELADPEPVSSDEEGNKKQQEVAAAAAAAAEAEAQRSMLSGMFSFMKKTKRIRHNPESEGIYLSDLNADELDPEVAALYFPTSYRQGGRTTCLASGDARDEDAESGNGTSLPQSPHSVEGAIGGPKSSDSDFEEPKHSVFEKKSYGEISMSLCGGLTSSDRNISNPTEDSFLQGLVTYNDLIQNPKLIENPDLVVRLNGNYYSWRAACPLIMSLVVYHRPLPQEVVDAFVTEYMPVEDKGQKKPKNQQETKGYSSWFYWRRTSAPKKISSNLSTSDISSPESEKLSDVKEVETLKCHDGDISGLESDKKDEVPKEVSITTLDHSDIKFDTMDHSDDKFSTIDYSGDGFSTLDVTGFSTQRKFHDTPVHLDRQKEVKEEGYSGSNSSDDSDSVRTKSQSVKVPVQRRSYYEHTEKYRKTLRLSSDQIASLNLKEGANEVVFSVTTAYQGTTRCKCRIYRWRYDDKIVISDIDGTITRSDVLGHILPIVGKDWAQNGVAQLFTKIKNNGYKLLYLSARAIGQAHVTREYLRSIKQGDLSLPGGPVLLNPTSLISALHREVIEKKPEEFKISCLKDIQALFPANSKPFYAGYGNKINDAWAYRAVGIPIFRIFTINHRGELKHELTQTFQSSYSNMSYIVDQMFPPPPEDTSEDFSSFIYWRDPIPDLVIDAHLHTVETASLIEETRKKSTSGTTVA</sequence>